<feature type="compositionally biased region" description="Basic and acidic residues" evidence="1">
    <location>
        <begin position="455"/>
        <end position="467"/>
    </location>
</feature>
<reference evidence="2 3" key="1">
    <citation type="journal article" date="2004" name="Science">
        <title>The genome of the diatom Thalassiosira pseudonana: ecology, evolution, and metabolism.</title>
        <authorList>
            <person name="Armbrust E.V."/>
            <person name="Berges J.A."/>
            <person name="Bowler C."/>
            <person name="Green B.R."/>
            <person name="Martinez D."/>
            <person name="Putnam N.H."/>
            <person name="Zhou S."/>
            <person name="Allen A.E."/>
            <person name="Apt K.E."/>
            <person name="Bechner M."/>
            <person name="Brzezinski M.A."/>
            <person name="Chaal B.K."/>
            <person name="Chiovitti A."/>
            <person name="Davis A.K."/>
            <person name="Demarest M.S."/>
            <person name="Detter J.C."/>
            <person name="Glavina T."/>
            <person name="Goodstein D."/>
            <person name="Hadi M.Z."/>
            <person name="Hellsten U."/>
            <person name="Hildebrand M."/>
            <person name="Jenkins B.D."/>
            <person name="Jurka J."/>
            <person name="Kapitonov V.V."/>
            <person name="Kroger N."/>
            <person name="Lau W.W."/>
            <person name="Lane T.W."/>
            <person name="Larimer F.W."/>
            <person name="Lippmeier J.C."/>
            <person name="Lucas S."/>
            <person name="Medina M."/>
            <person name="Montsant A."/>
            <person name="Obornik M."/>
            <person name="Parker M.S."/>
            <person name="Palenik B."/>
            <person name="Pazour G.J."/>
            <person name="Richardson P.M."/>
            <person name="Rynearson T.A."/>
            <person name="Saito M.A."/>
            <person name="Schwartz D.C."/>
            <person name="Thamatrakoln K."/>
            <person name="Valentin K."/>
            <person name="Vardi A."/>
            <person name="Wilkerson F.P."/>
            <person name="Rokhsar D.S."/>
        </authorList>
    </citation>
    <scope>NUCLEOTIDE SEQUENCE [LARGE SCALE GENOMIC DNA]</scope>
    <source>
        <strain evidence="2 3">CCMP1335</strain>
    </source>
</reference>
<feature type="region of interest" description="Disordered" evidence="1">
    <location>
        <begin position="16"/>
        <end position="46"/>
    </location>
</feature>
<dbReference type="PANTHER" id="PTHR12555">
    <property type="entry name" value="UBIQUITIN FUSION DEGRADATON PROTEIN 1"/>
    <property type="match status" value="1"/>
</dbReference>
<dbReference type="Gene3D" id="3.10.330.10">
    <property type="match status" value="1"/>
</dbReference>
<dbReference type="InterPro" id="IPR004854">
    <property type="entry name" value="Ufd1-like"/>
</dbReference>
<proteinExistence type="predicted"/>
<sequence length="612" mass="66041">MDFEIAARRLEKDQQSALARARASRNARTTSAKAKREAAAARAKAEKRLEEKKLAEGRNERVVDRIVRSMNVVERKLGVVSVGDVDITTTDAHVESKPATAMDTTTTIFKQNPLASGWQLSATSIHGEGDKIALPPSILESLTSGSTSGLDPWGSSGSGRPLAFRIGLLNPAYGGFPSSDKMVALVEKVREDVIASESAALDEQQQTTQNDADEMDASDDEEETSQLHREAYLDELSHRYLSYTHGTVVEFTQEDGCVGLPEPIAQVLLNPNAYSLVGAAKDRRKADIPTTRTVDPAASVASAAIDTGVDKDDTDTVNMEVDPPSAVEQMIDDSEKTPGHPAYGLFDIPATSIEITPINALPPGKDCTFTPTSSSIRNGFYALKDVKFVLEQSLMRTRATLSRGDVIRTWRRGVSFDLIVSKVSPHSQLDYGVVSCINTNLNVDIGPPEGEEGDDQKPTSDESKQDVANDTTNQFGQGRLLSEPSAQPVQSTTSQSSTNASLKEIELPPEPAEGVTTGICTIQIRGRGSSNAARRRFDITTATMSDLFAFASHSCGEGVGDVSTFRLVTRFQRRIFRLTSLETAGEGCYDANATLESVGVSEGQELFMVELL</sequence>
<dbReference type="EMBL" id="CM000640">
    <property type="protein sequence ID" value="EED94450.1"/>
    <property type="molecule type" value="Genomic_DNA"/>
</dbReference>
<gene>
    <name evidence="2" type="ORF">THAPSDRAFT_21955</name>
</gene>
<feature type="compositionally biased region" description="Low complexity" evidence="1">
    <location>
        <begin position="484"/>
        <end position="501"/>
    </location>
</feature>
<dbReference type="GO" id="GO:0006511">
    <property type="term" value="P:ubiquitin-dependent protein catabolic process"/>
    <property type="evidence" value="ECO:0007669"/>
    <property type="project" value="InterPro"/>
</dbReference>
<dbReference type="GO" id="GO:0036503">
    <property type="term" value="P:ERAD pathway"/>
    <property type="evidence" value="ECO:0000318"/>
    <property type="project" value="GO_Central"/>
</dbReference>
<dbReference type="HOGENOM" id="CLU_446585_0_0_1"/>
<organism evidence="2 3">
    <name type="scientific">Thalassiosira pseudonana</name>
    <name type="common">Marine diatom</name>
    <name type="synonym">Cyclotella nana</name>
    <dbReference type="NCBI Taxonomy" id="35128"/>
    <lineage>
        <taxon>Eukaryota</taxon>
        <taxon>Sar</taxon>
        <taxon>Stramenopiles</taxon>
        <taxon>Ochrophyta</taxon>
        <taxon>Bacillariophyta</taxon>
        <taxon>Coscinodiscophyceae</taxon>
        <taxon>Thalassiosirophycidae</taxon>
        <taxon>Thalassiosirales</taxon>
        <taxon>Thalassiosiraceae</taxon>
        <taxon>Thalassiosira</taxon>
    </lineage>
</organism>
<dbReference type="eggNOG" id="ENOG502SJ4I">
    <property type="taxonomic scope" value="Eukaryota"/>
</dbReference>
<protein>
    <recommendedName>
        <fullName evidence="4">UBX domain-containing protein</fullName>
    </recommendedName>
</protein>
<feature type="compositionally biased region" description="Low complexity" evidence="1">
    <location>
        <begin position="16"/>
        <end position="32"/>
    </location>
</feature>
<evidence type="ECO:0008006" key="4">
    <source>
        <dbReference type="Google" id="ProtNLM"/>
    </source>
</evidence>
<dbReference type="GO" id="GO:0031593">
    <property type="term" value="F:polyubiquitin modification-dependent protein binding"/>
    <property type="evidence" value="ECO:0000318"/>
    <property type="project" value="GO_Central"/>
</dbReference>
<dbReference type="InterPro" id="IPR042299">
    <property type="entry name" value="Ufd1-like_Nn"/>
</dbReference>
<evidence type="ECO:0000313" key="3">
    <source>
        <dbReference type="Proteomes" id="UP000001449"/>
    </source>
</evidence>
<keyword evidence="3" id="KW-1185">Reference proteome</keyword>
<dbReference type="Proteomes" id="UP000001449">
    <property type="component" value="Chromosome 3"/>
</dbReference>
<dbReference type="PaxDb" id="35128-Thaps21955"/>
<dbReference type="KEGG" id="tps:THAPSDRAFT_21955"/>
<dbReference type="GO" id="GO:0034098">
    <property type="term" value="C:VCP-NPL4-UFD1 AAA ATPase complex"/>
    <property type="evidence" value="ECO:0000318"/>
    <property type="project" value="GO_Central"/>
</dbReference>
<dbReference type="STRING" id="35128.B8BYX3"/>
<feature type="compositionally biased region" description="Basic and acidic residues" evidence="1">
    <location>
        <begin position="34"/>
        <end position="46"/>
    </location>
</feature>
<feature type="region of interest" description="Disordered" evidence="1">
    <location>
        <begin position="197"/>
        <end position="225"/>
    </location>
</feature>
<name>B8BYX3_THAPS</name>
<dbReference type="OMA" id="QNDADEM"/>
<dbReference type="InParanoid" id="B8BYX3"/>
<evidence type="ECO:0000313" key="2">
    <source>
        <dbReference type="EMBL" id="EED94450.1"/>
    </source>
</evidence>
<dbReference type="AlphaFoldDB" id="B8BYX3"/>
<feature type="region of interest" description="Disordered" evidence="1">
    <location>
        <begin position="443"/>
        <end position="513"/>
    </location>
</feature>
<dbReference type="RefSeq" id="XP_002289014.1">
    <property type="nucleotide sequence ID" value="XM_002288978.1"/>
</dbReference>
<evidence type="ECO:0000256" key="1">
    <source>
        <dbReference type="SAM" id="MobiDB-lite"/>
    </source>
</evidence>
<dbReference type="GeneID" id="7452061"/>
<dbReference type="Gene3D" id="3.10.20.90">
    <property type="entry name" value="Phosphatidylinositol 3-kinase Catalytic Subunit, Chain A, domain 1"/>
    <property type="match status" value="1"/>
</dbReference>
<reference evidence="2 3" key="2">
    <citation type="journal article" date="2008" name="Nature">
        <title>The Phaeodactylum genome reveals the evolutionary history of diatom genomes.</title>
        <authorList>
            <person name="Bowler C."/>
            <person name="Allen A.E."/>
            <person name="Badger J.H."/>
            <person name="Grimwood J."/>
            <person name="Jabbari K."/>
            <person name="Kuo A."/>
            <person name="Maheswari U."/>
            <person name="Martens C."/>
            <person name="Maumus F."/>
            <person name="Otillar R.P."/>
            <person name="Rayko E."/>
            <person name="Salamov A."/>
            <person name="Vandepoele K."/>
            <person name="Beszteri B."/>
            <person name="Gruber A."/>
            <person name="Heijde M."/>
            <person name="Katinka M."/>
            <person name="Mock T."/>
            <person name="Valentin K."/>
            <person name="Verret F."/>
            <person name="Berges J.A."/>
            <person name="Brownlee C."/>
            <person name="Cadoret J.P."/>
            <person name="Chiovitti A."/>
            <person name="Choi C.J."/>
            <person name="Coesel S."/>
            <person name="De Martino A."/>
            <person name="Detter J.C."/>
            <person name="Durkin C."/>
            <person name="Falciatore A."/>
            <person name="Fournet J."/>
            <person name="Haruta M."/>
            <person name="Huysman M.J."/>
            <person name="Jenkins B.D."/>
            <person name="Jiroutova K."/>
            <person name="Jorgensen R.E."/>
            <person name="Joubert Y."/>
            <person name="Kaplan A."/>
            <person name="Kroger N."/>
            <person name="Kroth P.G."/>
            <person name="La Roche J."/>
            <person name="Lindquist E."/>
            <person name="Lommer M."/>
            <person name="Martin-Jezequel V."/>
            <person name="Lopez P.J."/>
            <person name="Lucas S."/>
            <person name="Mangogna M."/>
            <person name="McGinnis K."/>
            <person name="Medlin L.K."/>
            <person name="Montsant A."/>
            <person name="Oudot-Le Secq M.P."/>
            <person name="Napoli C."/>
            <person name="Obornik M."/>
            <person name="Parker M.S."/>
            <person name="Petit J.L."/>
            <person name="Porcel B.M."/>
            <person name="Poulsen N."/>
            <person name="Robison M."/>
            <person name="Rychlewski L."/>
            <person name="Rynearson T.A."/>
            <person name="Schmutz J."/>
            <person name="Shapiro H."/>
            <person name="Siaut M."/>
            <person name="Stanley M."/>
            <person name="Sussman M.R."/>
            <person name="Taylor A.R."/>
            <person name="Vardi A."/>
            <person name="von Dassow P."/>
            <person name="Vyverman W."/>
            <person name="Willis A."/>
            <person name="Wyrwicz L.S."/>
            <person name="Rokhsar D.S."/>
            <person name="Weissenbach J."/>
            <person name="Armbrust E.V."/>
            <person name="Green B.R."/>
            <person name="Van de Peer Y."/>
            <person name="Grigoriev I.V."/>
        </authorList>
    </citation>
    <scope>NUCLEOTIDE SEQUENCE [LARGE SCALE GENOMIC DNA]</scope>
    <source>
        <strain evidence="2 3">CCMP1335</strain>
    </source>
</reference>
<dbReference type="Gene3D" id="2.40.40.50">
    <property type="entry name" value="Ubiquitin fusion degradation protein UFD1, N-terminal domain"/>
    <property type="match status" value="1"/>
</dbReference>
<accession>B8BYX3</accession>
<feature type="compositionally biased region" description="Acidic residues" evidence="1">
    <location>
        <begin position="211"/>
        <end position="224"/>
    </location>
</feature>
<dbReference type="PANTHER" id="PTHR12555:SF13">
    <property type="entry name" value="UBIQUITIN RECOGNITION FACTOR IN ER-ASSOCIATED DEGRADATION PROTEIN 1"/>
    <property type="match status" value="1"/>
</dbReference>